<evidence type="ECO:0000256" key="1">
    <source>
        <dbReference type="SAM" id="SignalP"/>
    </source>
</evidence>
<feature type="signal peptide" evidence="1">
    <location>
        <begin position="1"/>
        <end position="23"/>
    </location>
</feature>
<feature type="chain" id="PRO_5039024171" evidence="1">
    <location>
        <begin position="24"/>
        <end position="179"/>
    </location>
</feature>
<sequence length="179" mass="19854">MKALSFSRVVCALLLLTSFLGCSDDITVSDGQEVFFEVNYSNQAWGYQFKGFLIDKDGRVRTYDKPDKWINGLNEASFTAEDLQANLSKTTLSSYLVPAADLSKYIAQAALVNDSDFTKPTQVGADGGATSFYIYRYNPSSKDYKAILLKQIGDVEIFNKDTDAKTIADWLTTLAGEIY</sequence>
<dbReference type="EMBL" id="CP112998">
    <property type="protein sequence ID" value="WAC12949.1"/>
    <property type="molecule type" value="Genomic_DNA"/>
</dbReference>
<protein>
    <submittedName>
        <fullName evidence="2">Uncharacterized protein</fullName>
    </submittedName>
</protein>
<keyword evidence="1" id="KW-0732">Signal</keyword>
<proteinExistence type="predicted"/>
<evidence type="ECO:0000313" key="2">
    <source>
        <dbReference type="EMBL" id="WAC12949.1"/>
    </source>
</evidence>
<evidence type="ECO:0000313" key="3">
    <source>
        <dbReference type="Proteomes" id="UP001164653"/>
    </source>
</evidence>
<dbReference type="KEGG" id="dpf:ON006_03070"/>
<dbReference type="Proteomes" id="UP001164653">
    <property type="component" value="Chromosome"/>
</dbReference>
<organism evidence="2 3">
    <name type="scientific">Dyadobacter pollutisoli</name>
    <dbReference type="NCBI Taxonomy" id="2910158"/>
    <lineage>
        <taxon>Bacteria</taxon>
        <taxon>Pseudomonadati</taxon>
        <taxon>Bacteroidota</taxon>
        <taxon>Cytophagia</taxon>
        <taxon>Cytophagales</taxon>
        <taxon>Spirosomataceae</taxon>
        <taxon>Dyadobacter</taxon>
    </lineage>
</organism>
<name>A0A9E8NAC7_9BACT</name>
<accession>A0A9E8NAC7</accession>
<keyword evidence="3" id="KW-1185">Reference proteome</keyword>
<dbReference type="RefSeq" id="WP_244823645.1">
    <property type="nucleotide sequence ID" value="NZ_CP112998.1"/>
</dbReference>
<reference evidence="2" key="1">
    <citation type="submission" date="2022-11" db="EMBL/GenBank/DDBJ databases">
        <title>Dyadobacter pollutisoli sp. nov., isolated from plastic dumped soil.</title>
        <authorList>
            <person name="Kim J.M."/>
            <person name="Kim K.R."/>
            <person name="Lee J.K."/>
            <person name="Hao L."/>
            <person name="Jeon C.O."/>
        </authorList>
    </citation>
    <scope>NUCLEOTIDE SEQUENCE</scope>
    <source>
        <strain evidence="2">U1</strain>
    </source>
</reference>
<gene>
    <name evidence="2" type="ORF">ON006_03070</name>
</gene>
<dbReference type="PROSITE" id="PS51257">
    <property type="entry name" value="PROKAR_LIPOPROTEIN"/>
    <property type="match status" value="1"/>
</dbReference>
<dbReference type="AlphaFoldDB" id="A0A9E8NAC7"/>